<evidence type="ECO:0000256" key="3">
    <source>
        <dbReference type="ARBA" id="ARBA00023002"/>
    </source>
</evidence>
<dbReference type="EMBL" id="MU003793">
    <property type="protein sequence ID" value="KAF2721141.1"/>
    <property type="molecule type" value="Genomic_DNA"/>
</dbReference>
<proteinExistence type="inferred from homology"/>
<dbReference type="PROSITE" id="PS00061">
    <property type="entry name" value="ADH_SHORT"/>
    <property type="match status" value="1"/>
</dbReference>
<name>A0A9P4UQ56_9PEZI</name>
<evidence type="ECO:0000256" key="2">
    <source>
        <dbReference type="ARBA" id="ARBA00022857"/>
    </source>
</evidence>
<dbReference type="Gene3D" id="3.40.50.720">
    <property type="entry name" value="NAD(P)-binding Rossmann-like Domain"/>
    <property type="match status" value="1"/>
</dbReference>
<dbReference type="PANTHER" id="PTHR43008:SF13">
    <property type="entry name" value="L-XYLULOSE REDUCTASE-RELATED"/>
    <property type="match status" value="1"/>
</dbReference>
<evidence type="ECO:0000256" key="6">
    <source>
        <dbReference type="ARBA" id="ARBA00069279"/>
    </source>
</evidence>
<comment type="caution">
    <text evidence="8">The sequence shown here is derived from an EMBL/GenBank/DDBJ whole genome shotgun (WGS) entry which is preliminary data.</text>
</comment>
<sequence length="307" mass="33480">MVLRSPTVGKEKSSPEDSSMKDGRFREGNTNPPKDTKIKSLLSLQGRTAIVSGGDRGIGFSVVETLAEAGANVAIWYNSNQKALGKAREIEEQYGVTCRAYQCNVTDPDQVAQVTNTVVKDLNGRLDIFIANAGVPWTQGRMIDGELKHFQMVRSVDFDGVFYCARAAGEVWRRQYETGTTIMGEKLENYSYGSFVATASMSGHIANIPNFQSAYNAAKAGVIHLVKSLAVEWVKFARANSVSPGYVATEISDYIPPETKAIWRSKIPMGRECQPHELKGAYLYLASDASSYTTGSDIVVDGGYTSV</sequence>
<dbReference type="InterPro" id="IPR002347">
    <property type="entry name" value="SDR_fam"/>
</dbReference>
<gene>
    <name evidence="8" type="ORF">K431DRAFT_247848</name>
</gene>
<feature type="compositionally biased region" description="Basic and acidic residues" evidence="7">
    <location>
        <begin position="9"/>
        <end position="27"/>
    </location>
</feature>
<comment type="catalytic activity">
    <reaction evidence="4">
        <text>D-mannitol + NADP(+) = D-fructose + NADPH + H(+)</text>
        <dbReference type="Rhea" id="RHEA:16765"/>
        <dbReference type="ChEBI" id="CHEBI:15378"/>
        <dbReference type="ChEBI" id="CHEBI:16899"/>
        <dbReference type="ChEBI" id="CHEBI:37721"/>
        <dbReference type="ChEBI" id="CHEBI:57783"/>
        <dbReference type="ChEBI" id="CHEBI:58349"/>
        <dbReference type="EC" id="1.1.1.138"/>
    </reaction>
    <physiologicalReaction direction="left-to-right" evidence="4">
        <dbReference type="Rhea" id="RHEA:16766"/>
    </physiologicalReaction>
    <physiologicalReaction direction="right-to-left" evidence="4">
        <dbReference type="Rhea" id="RHEA:16767"/>
    </physiologicalReaction>
</comment>
<dbReference type="GO" id="GO:0019594">
    <property type="term" value="P:mannitol metabolic process"/>
    <property type="evidence" value="ECO:0007669"/>
    <property type="project" value="UniProtKB-ARBA"/>
</dbReference>
<dbReference type="PRINTS" id="PR00081">
    <property type="entry name" value="GDHRDH"/>
</dbReference>
<dbReference type="Proteomes" id="UP000799441">
    <property type="component" value="Unassembled WGS sequence"/>
</dbReference>
<evidence type="ECO:0000256" key="1">
    <source>
        <dbReference type="ARBA" id="ARBA00006484"/>
    </source>
</evidence>
<dbReference type="InterPro" id="IPR036291">
    <property type="entry name" value="NAD(P)-bd_dom_sf"/>
</dbReference>
<accession>A0A9P4UQ56</accession>
<dbReference type="EC" id="1.1.1.138" evidence="5"/>
<dbReference type="GO" id="GO:0050664">
    <property type="term" value="F:oxidoreductase activity, acting on NAD(P)H, oxygen as acceptor"/>
    <property type="evidence" value="ECO:0007669"/>
    <property type="project" value="TreeGrafter"/>
</dbReference>
<dbReference type="PANTHER" id="PTHR43008">
    <property type="entry name" value="BENZIL REDUCTASE"/>
    <property type="match status" value="1"/>
</dbReference>
<evidence type="ECO:0000256" key="4">
    <source>
        <dbReference type="ARBA" id="ARBA00051683"/>
    </source>
</evidence>
<evidence type="ECO:0000256" key="5">
    <source>
        <dbReference type="ARBA" id="ARBA00066645"/>
    </source>
</evidence>
<keyword evidence="3" id="KW-0560">Oxidoreductase</keyword>
<protein>
    <recommendedName>
        <fullName evidence="6">NADP-dependent mannitol dehydrogenase</fullName>
        <ecNumber evidence="5">1.1.1.138</ecNumber>
    </recommendedName>
</protein>
<keyword evidence="2" id="KW-0521">NADP</keyword>
<dbReference type="InterPro" id="IPR020904">
    <property type="entry name" value="Sc_DH/Rdtase_CS"/>
</dbReference>
<dbReference type="AlphaFoldDB" id="A0A9P4UQ56"/>
<reference evidence="8" key="1">
    <citation type="journal article" date="2020" name="Stud. Mycol.">
        <title>101 Dothideomycetes genomes: a test case for predicting lifestyles and emergence of pathogens.</title>
        <authorList>
            <person name="Haridas S."/>
            <person name="Albert R."/>
            <person name="Binder M."/>
            <person name="Bloem J."/>
            <person name="Labutti K."/>
            <person name="Salamov A."/>
            <person name="Andreopoulos B."/>
            <person name="Baker S."/>
            <person name="Barry K."/>
            <person name="Bills G."/>
            <person name="Bluhm B."/>
            <person name="Cannon C."/>
            <person name="Castanera R."/>
            <person name="Culley D."/>
            <person name="Daum C."/>
            <person name="Ezra D."/>
            <person name="Gonzalez J."/>
            <person name="Henrissat B."/>
            <person name="Kuo A."/>
            <person name="Liang C."/>
            <person name="Lipzen A."/>
            <person name="Lutzoni F."/>
            <person name="Magnuson J."/>
            <person name="Mondo S."/>
            <person name="Nolan M."/>
            <person name="Ohm R."/>
            <person name="Pangilinan J."/>
            <person name="Park H.-J."/>
            <person name="Ramirez L."/>
            <person name="Alfaro M."/>
            <person name="Sun H."/>
            <person name="Tritt A."/>
            <person name="Yoshinaga Y."/>
            <person name="Zwiers L.-H."/>
            <person name="Turgeon B."/>
            <person name="Goodwin S."/>
            <person name="Spatafora J."/>
            <person name="Crous P."/>
            <person name="Grigoriev I."/>
        </authorList>
    </citation>
    <scope>NUCLEOTIDE SEQUENCE</scope>
    <source>
        <strain evidence="8">CBS 116435</strain>
    </source>
</reference>
<evidence type="ECO:0000313" key="9">
    <source>
        <dbReference type="Proteomes" id="UP000799441"/>
    </source>
</evidence>
<dbReference type="FunFam" id="3.40.50.720:FF:000090">
    <property type="entry name" value="NADP-dependent mannitol dehydrogenase"/>
    <property type="match status" value="1"/>
</dbReference>
<feature type="region of interest" description="Disordered" evidence="7">
    <location>
        <begin position="1"/>
        <end position="37"/>
    </location>
</feature>
<evidence type="ECO:0000313" key="8">
    <source>
        <dbReference type="EMBL" id="KAF2721141.1"/>
    </source>
</evidence>
<organism evidence="8 9">
    <name type="scientific">Polychaeton citri CBS 116435</name>
    <dbReference type="NCBI Taxonomy" id="1314669"/>
    <lineage>
        <taxon>Eukaryota</taxon>
        <taxon>Fungi</taxon>
        <taxon>Dikarya</taxon>
        <taxon>Ascomycota</taxon>
        <taxon>Pezizomycotina</taxon>
        <taxon>Dothideomycetes</taxon>
        <taxon>Dothideomycetidae</taxon>
        <taxon>Capnodiales</taxon>
        <taxon>Capnodiaceae</taxon>
        <taxon>Polychaeton</taxon>
    </lineage>
</organism>
<dbReference type="GO" id="GO:0050085">
    <property type="term" value="F:mannitol 2-dehydrogenase (NADP+) activity"/>
    <property type="evidence" value="ECO:0007669"/>
    <property type="project" value="UniProtKB-EC"/>
</dbReference>
<keyword evidence="9" id="KW-1185">Reference proteome</keyword>
<dbReference type="SUPFAM" id="SSF51735">
    <property type="entry name" value="NAD(P)-binding Rossmann-fold domains"/>
    <property type="match status" value="1"/>
</dbReference>
<dbReference type="Pfam" id="PF13561">
    <property type="entry name" value="adh_short_C2"/>
    <property type="match status" value="1"/>
</dbReference>
<evidence type="ECO:0000256" key="7">
    <source>
        <dbReference type="SAM" id="MobiDB-lite"/>
    </source>
</evidence>
<comment type="similarity">
    <text evidence="1">Belongs to the short-chain dehydrogenases/reductases (SDR) family.</text>
</comment>
<dbReference type="PRINTS" id="PR00080">
    <property type="entry name" value="SDRFAMILY"/>
</dbReference>
<dbReference type="OrthoDB" id="1888931at2759"/>